<dbReference type="SUPFAM" id="SSF53254">
    <property type="entry name" value="Phosphoglycerate mutase-like"/>
    <property type="match status" value="1"/>
</dbReference>
<dbReference type="Gene3D" id="3.40.50.1240">
    <property type="entry name" value="Phosphoglycerate mutase-like"/>
    <property type="match status" value="1"/>
</dbReference>
<dbReference type="PANTHER" id="PTHR48100">
    <property type="entry name" value="BROAD-SPECIFICITY PHOSPHATASE YOR283W-RELATED"/>
    <property type="match status" value="1"/>
</dbReference>
<dbReference type="SMART" id="SM00855">
    <property type="entry name" value="PGAM"/>
    <property type="match status" value="1"/>
</dbReference>
<dbReference type="AlphaFoldDB" id="A0A927MAB0"/>
<organism evidence="1 2">
    <name type="scientific">Plantactinospora soyae</name>
    <dbReference type="NCBI Taxonomy" id="1544732"/>
    <lineage>
        <taxon>Bacteria</taxon>
        <taxon>Bacillati</taxon>
        <taxon>Actinomycetota</taxon>
        <taxon>Actinomycetes</taxon>
        <taxon>Micromonosporales</taxon>
        <taxon>Micromonosporaceae</taxon>
        <taxon>Plantactinospora</taxon>
    </lineage>
</organism>
<gene>
    <name evidence="1" type="ORF">H4W31_005144</name>
</gene>
<evidence type="ECO:0000313" key="1">
    <source>
        <dbReference type="EMBL" id="MBE1489506.1"/>
    </source>
</evidence>
<dbReference type="PANTHER" id="PTHR48100:SF1">
    <property type="entry name" value="HISTIDINE PHOSPHATASE FAMILY PROTEIN-RELATED"/>
    <property type="match status" value="1"/>
</dbReference>
<dbReference type="InterPro" id="IPR029033">
    <property type="entry name" value="His_PPase_superfam"/>
</dbReference>
<dbReference type="GO" id="GO:0005737">
    <property type="term" value="C:cytoplasm"/>
    <property type="evidence" value="ECO:0007669"/>
    <property type="project" value="TreeGrafter"/>
</dbReference>
<accession>A0A927MAB0</accession>
<dbReference type="GO" id="GO:0016791">
    <property type="term" value="F:phosphatase activity"/>
    <property type="evidence" value="ECO:0007669"/>
    <property type="project" value="TreeGrafter"/>
</dbReference>
<comment type="caution">
    <text evidence="1">The sequence shown here is derived from an EMBL/GenBank/DDBJ whole genome shotgun (WGS) entry which is preliminary data.</text>
</comment>
<dbReference type="InterPro" id="IPR013078">
    <property type="entry name" value="His_Pase_superF_clade-1"/>
</dbReference>
<dbReference type="EMBL" id="JADBEB010000001">
    <property type="protein sequence ID" value="MBE1489506.1"/>
    <property type="molecule type" value="Genomic_DNA"/>
</dbReference>
<dbReference type="InterPro" id="IPR050275">
    <property type="entry name" value="PGM_Phosphatase"/>
</dbReference>
<dbReference type="CDD" id="cd07067">
    <property type="entry name" value="HP_PGM_like"/>
    <property type="match status" value="1"/>
</dbReference>
<sequence>MTAGGFLLMRHGETNWPLVNVRRLPGHANDLAPLTSAGVEEVRRRCGELRGIPLRYVVSSPMTRAVQSAAIAAGCLNLPLHVELDLHEWVPDLTFNWTDPSQVDRPLTALWAGIEPVDFDGPPYESRHDLAARIRQVLGRHAGDDPVLVLTHAVAIWSVTGRRLDTAAVTWLT</sequence>
<name>A0A927MAB0_9ACTN</name>
<protein>
    <submittedName>
        <fullName evidence="1">Broad specificity phosphatase PhoE</fullName>
    </submittedName>
</protein>
<proteinExistence type="predicted"/>
<reference evidence="1" key="1">
    <citation type="submission" date="2020-10" db="EMBL/GenBank/DDBJ databases">
        <title>Sequencing the genomes of 1000 actinobacteria strains.</title>
        <authorList>
            <person name="Klenk H.-P."/>
        </authorList>
    </citation>
    <scope>NUCLEOTIDE SEQUENCE</scope>
    <source>
        <strain evidence="1">DSM 46832</strain>
    </source>
</reference>
<dbReference type="RefSeq" id="WP_192768974.1">
    <property type="nucleotide sequence ID" value="NZ_JADBEB010000001.1"/>
</dbReference>
<evidence type="ECO:0000313" key="2">
    <source>
        <dbReference type="Proteomes" id="UP000649753"/>
    </source>
</evidence>
<dbReference type="Proteomes" id="UP000649753">
    <property type="component" value="Unassembled WGS sequence"/>
</dbReference>
<dbReference type="Pfam" id="PF00300">
    <property type="entry name" value="His_Phos_1"/>
    <property type="match status" value="1"/>
</dbReference>
<keyword evidence="2" id="KW-1185">Reference proteome</keyword>